<dbReference type="SUPFAM" id="SSF141868">
    <property type="entry name" value="EAL domain-like"/>
    <property type="match status" value="1"/>
</dbReference>
<proteinExistence type="predicted"/>
<dbReference type="PANTHER" id="PTHR33121:SF70">
    <property type="entry name" value="SIGNALING PROTEIN YKOW"/>
    <property type="match status" value="1"/>
</dbReference>
<reference evidence="2 3" key="1">
    <citation type="journal article" date="2014" name="Genome Announc.">
        <title>Draft Genome Sequence of Paenibacillus pini JCM 16418T, Isolated from the Rhizosphere of Pine Tree.</title>
        <authorList>
            <person name="Yuki M."/>
            <person name="Oshima K."/>
            <person name="Suda W."/>
            <person name="Oshida Y."/>
            <person name="Kitamura K."/>
            <person name="Iida Y."/>
            <person name="Hattori M."/>
            <person name="Ohkuma M."/>
        </authorList>
    </citation>
    <scope>NUCLEOTIDE SEQUENCE [LARGE SCALE GENOMIC DNA]</scope>
    <source>
        <strain evidence="2 3">JCM 16418</strain>
    </source>
</reference>
<dbReference type="InterPro" id="IPR001633">
    <property type="entry name" value="EAL_dom"/>
</dbReference>
<evidence type="ECO:0000313" key="3">
    <source>
        <dbReference type="Proteomes" id="UP000019364"/>
    </source>
</evidence>
<dbReference type="Pfam" id="PF00563">
    <property type="entry name" value="EAL"/>
    <property type="match status" value="1"/>
</dbReference>
<dbReference type="STRING" id="1236976.JCM16418_2453"/>
<dbReference type="eggNOG" id="COG5001">
    <property type="taxonomic scope" value="Bacteria"/>
</dbReference>
<evidence type="ECO:0000259" key="1">
    <source>
        <dbReference type="PROSITE" id="PS50883"/>
    </source>
</evidence>
<dbReference type="PROSITE" id="PS50883">
    <property type="entry name" value="EAL"/>
    <property type="match status" value="1"/>
</dbReference>
<feature type="domain" description="EAL" evidence="1">
    <location>
        <begin position="1"/>
        <end position="215"/>
    </location>
</feature>
<dbReference type="EMBL" id="BAVZ01000006">
    <property type="protein sequence ID" value="GAF08379.1"/>
    <property type="molecule type" value="Genomic_DNA"/>
</dbReference>
<dbReference type="Gene3D" id="3.20.20.450">
    <property type="entry name" value="EAL domain"/>
    <property type="match status" value="1"/>
</dbReference>
<dbReference type="GO" id="GO:0071111">
    <property type="term" value="F:cyclic-guanylate-specific phosphodiesterase activity"/>
    <property type="evidence" value="ECO:0007669"/>
    <property type="project" value="InterPro"/>
</dbReference>
<dbReference type="Proteomes" id="UP000019364">
    <property type="component" value="Unassembled WGS sequence"/>
</dbReference>
<dbReference type="InterPro" id="IPR050706">
    <property type="entry name" value="Cyclic-di-GMP_PDE-like"/>
</dbReference>
<dbReference type="PANTHER" id="PTHR33121">
    <property type="entry name" value="CYCLIC DI-GMP PHOSPHODIESTERASE PDEF"/>
    <property type="match status" value="1"/>
</dbReference>
<dbReference type="InterPro" id="IPR035919">
    <property type="entry name" value="EAL_sf"/>
</dbReference>
<accession>W7Z1U8</accession>
<name>W7Z1U8_9BACL</name>
<protein>
    <submittedName>
        <fullName evidence="2">Diguanylate cyclase/phosphodiesterase</fullName>
    </submittedName>
</protein>
<dbReference type="SMART" id="SM00052">
    <property type="entry name" value="EAL"/>
    <property type="match status" value="1"/>
</dbReference>
<sequence>MEPSRRGLVPPDEFIPLAEETGLIVPIGEWVLENACKQLKKWHEQGFPLISVSVNLSVRQFEQNNLFSMVKNILKRVGLSSEYLHLELTENQIIKNTDITLKTMEQLKGLGISIAIDDFGTGYSSLGYLKNFPISTLKIDKSFVQDITQDDDDAAITNTIITLAQNLNLNVIAEGVETSEQAEFLSARDCYLMQGYFFGRPMKADDLEKKYLSTKYEL</sequence>
<evidence type="ECO:0000313" key="2">
    <source>
        <dbReference type="EMBL" id="GAF08379.1"/>
    </source>
</evidence>
<keyword evidence="3" id="KW-1185">Reference proteome</keyword>
<dbReference type="CDD" id="cd01948">
    <property type="entry name" value="EAL"/>
    <property type="match status" value="1"/>
</dbReference>
<gene>
    <name evidence="2" type="ORF">JCM16418_2453</name>
</gene>
<comment type="caution">
    <text evidence="2">The sequence shown here is derived from an EMBL/GenBank/DDBJ whole genome shotgun (WGS) entry which is preliminary data.</text>
</comment>
<dbReference type="AlphaFoldDB" id="W7Z1U8"/>
<organism evidence="2 3">
    <name type="scientific">Paenibacillus pini JCM 16418</name>
    <dbReference type="NCBI Taxonomy" id="1236976"/>
    <lineage>
        <taxon>Bacteria</taxon>
        <taxon>Bacillati</taxon>
        <taxon>Bacillota</taxon>
        <taxon>Bacilli</taxon>
        <taxon>Bacillales</taxon>
        <taxon>Paenibacillaceae</taxon>
        <taxon>Paenibacillus</taxon>
    </lineage>
</organism>